<dbReference type="GO" id="GO:0016787">
    <property type="term" value="F:hydrolase activity"/>
    <property type="evidence" value="ECO:0007669"/>
    <property type="project" value="UniProtKB-KW"/>
</dbReference>
<dbReference type="OrthoDB" id="9796958at2"/>
<evidence type="ECO:0000313" key="2">
    <source>
        <dbReference type="EMBL" id="GEA49848.1"/>
    </source>
</evidence>
<dbReference type="Gene3D" id="3.40.50.850">
    <property type="entry name" value="Isochorismatase-like"/>
    <property type="match status" value="1"/>
</dbReference>
<dbReference type="PANTHER" id="PTHR14119:SF3">
    <property type="entry name" value="ISOCHORISMATASE DOMAIN-CONTAINING PROTEIN 2"/>
    <property type="match status" value="1"/>
</dbReference>
<accession>A0A4Y3HS29</accession>
<dbReference type="InterPro" id="IPR036380">
    <property type="entry name" value="Isochorismatase-like_sf"/>
</dbReference>
<gene>
    <name evidence="2" type="ORF">VIN01S_06520</name>
</gene>
<evidence type="ECO:0000313" key="3">
    <source>
        <dbReference type="Proteomes" id="UP000318717"/>
    </source>
</evidence>
<comment type="caution">
    <text evidence="2">The sequence shown here is derived from an EMBL/GenBank/DDBJ whole genome shotgun (WGS) entry which is preliminary data.</text>
</comment>
<evidence type="ECO:0000259" key="1">
    <source>
        <dbReference type="Pfam" id="PF00857"/>
    </source>
</evidence>
<reference evidence="2 3" key="1">
    <citation type="submission" date="2019-06" db="EMBL/GenBank/DDBJ databases">
        <title>Whole genome shotgun sequence of Vibrio inusitatus NBRC 102082.</title>
        <authorList>
            <person name="Hosoyama A."/>
            <person name="Uohara A."/>
            <person name="Ohji S."/>
            <person name="Ichikawa N."/>
        </authorList>
    </citation>
    <scope>NUCLEOTIDE SEQUENCE [LARGE SCALE GENOMIC DNA]</scope>
    <source>
        <strain evidence="2 3">NBRC 102082</strain>
    </source>
</reference>
<protein>
    <submittedName>
        <fullName evidence="2">Hydrolase</fullName>
    </submittedName>
</protein>
<proteinExistence type="predicted"/>
<dbReference type="InterPro" id="IPR050993">
    <property type="entry name" value="Isochorismatase_domain"/>
</dbReference>
<dbReference type="RefSeq" id="WP_141344186.1">
    <property type="nucleotide sequence ID" value="NZ_BJLF01000002.1"/>
</dbReference>
<dbReference type="Pfam" id="PF00857">
    <property type="entry name" value="Isochorismatase"/>
    <property type="match status" value="1"/>
</dbReference>
<keyword evidence="3" id="KW-1185">Reference proteome</keyword>
<organism evidence="2 3">
    <name type="scientific">Vibrio inusitatus NBRC 102082</name>
    <dbReference type="NCBI Taxonomy" id="1219070"/>
    <lineage>
        <taxon>Bacteria</taxon>
        <taxon>Pseudomonadati</taxon>
        <taxon>Pseudomonadota</taxon>
        <taxon>Gammaproteobacteria</taxon>
        <taxon>Vibrionales</taxon>
        <taxon>Vibrionaceae</taxon>
        <taxon>Vibrio</taxon>
    </lineage>
</organism>
<dbReference type="SUPFAM" id="SSF52499">
    <property type="entry name" value="Isochorismatase-like hydrolases"/>
    <property type="match status" value="1"/>
</dbReference>
<dbReference type="Proteomes" id="UP000318717">
    <property type="component" value="Unassembled WGS sequence"/>
</dbReference>
<feature type="domain" description="Isochorismatase-like" evidence="1">
    <location>
        <begin position="8"/>
        <end position="155"/>
    </location>
</feature>
<dbReference type="AlphaFoldDB" id="A0A4Y3HS29"/>
<sequence length="179" mass="19362">MLKKDNTGLIVVDVQGKLARLVHDSEALISHCMKLIKGAQILGLPIIVLEQNAKKLGPTVDEIASLIDDLKPIEKCTFNGCGSIRFMDAIKANNVTTWLVCGVEAHICVYQTATGLAGLGYNVELVGDCVSSRTLENKQLGIARTKESGITITGLEMCLYELVGDCRASEFKAILDLIR</sequence>
<keyword evidence="2" id="KW-0378">Hydrolase</keyword>
<dbReference type="InterPro" id="IPR000868">
    <property type="entry name" value="Isochorismatase-like_dom"/>
</dbReference>
<dbReference type="PANTHER" id="PTHR14119">
    <property type="entry name" value="HYDROLASE"/>
    <property type="match status" value="1"/>
</dbReference>
<dbReference type="EMBL" id="BJLF01000002">
    <property type="protein sequence ID" value="GEA49848.1"/>
    <property type="molecule type" value="Genomic_DNA"/>
</dbReference>
<name>A0A4Y3HS29_9VIBR</name>